<dbReference type="RefSeq" id="WP_184818360.1">
    <property type="nucleotide sequence ID" value="NZ_JACHMM010000001.1"/>
</dbReference>
<feature type="compositionally biased region" description="Low complexity" evidence="1">
    <location>
        <begin position="60"/>
        <end position="72"/>
    </location>
</feature>
<organism evidence="2 3">
    <name type="scientific">Jiangella mangrovi</name>
    <dbReference type="NCBI Taxonomy" id="1524084"/>
    <lineage>
        <taxon>Bacteria</taxon>
        <taxon>Bacillati</taxon>
        <taxon>Actinomycetota</taxon>
        <taxon>Actinomycetes</taxon>
        <taxon>Jiangellales</taxon>
        <taxon>Jiangellaceae</taxon>
        <taxon>Jiangella</taxon>
    </lineage>
</organism>
<feature type="region of interest" description="Disordered" evidence="1">
    <location>
        <begin position="56"/>
        <end position="95"/>
    </location>
</feature>
<sequence>MSDEVDNLYKQALGDELPTLRGHASICSFAFFEAEDALEKEAWTSSTADTFSTALTGHHTTAGEAGSSAGTALETRHDNEPDKVPADDPRAHWAG</sequence>
<protein>
    <submittedName>
        <fullName evidence="2">Uncharacterized protein</fullName>
    </submittedName>
</protein>
<name>A0A7W9GKP8_9ACTN</name>
<dbReference type="AlphaFoldDB" id="A0A7W9GKP8"/>
<comment type="caution">
    <text evidence="2">The sequence shown here is derived from an EMBL/GenBank/DDBJ whole genome shotgun (WGS) entry which is preliminary data.</text>
</comment>
<keyword evidence="3" id="KW-1185">Reference proteome</keyword>
<reference evidence="2 3" key="1">
    <citation type="submission" date="2020-08" db="EMBL/GenBank/DDBJ databases">
        <title>Sequencing the genomes of 1000 actinobacteria strains.</title>
        <authorList>
            <person name="Klenk H.-P."/>
        </authorList>
    </citation>
    <scope>NUCLEOTIDE SEQUENCE [LARGE SCALE GENOMIC DNA]</scope>
    <source>
        <strain evidence="2 3">DSM 102122</strain>
    </source>
</reference>
<evidence type="ECO:0000313" key="3">
    <source>
        <dbReference type="Proteomes" id="UP000542813"/>
    </source>
</evidence>
<evidence type="ECO:0000313" key="2">
    <source>
        <dbReference type="EMBL" id="MBB5785544.1"/>
    </source>
</evidence>
<proteinExistence type="predicted"/>
<evidence type="ECO:0000256" key="1">
    <source>
        <dbReference type="SAM" id="MobiDB-lite"/>
    </source>
</evidence>
<feature type="compositionally biased region" description="Basic and acidic residues" evidence="1">
    <location>
        <begin position="74"/>
        <end position="95"/>
    </location>
</feature>
<dbReference type="EMBL" id="JACHMM010000001">
    <property type="protein sequence ID" value="MBB5785544.1"/>
    <property type="molecule type" value="Genomic_DNA"/>
</dbReference>
<accession>A0A7W9GKP8</accession>
<dbReference type="Proteomes" id="UP000542813">
    <property type="component" value="Unassembled WGS sequence"/>
</dbReference>
<gene>
    <name evidence="2" type="ORF">HD601_000119</name>
</gene>